<keyword evidence="3" id="KW-1185">Reference proteome</keyword>
<evidence type="ECO:0000313" key="1">
    <source>
        <dbReference type="EMBL" id="SDE86974.1"/>
    </source>
</evidence>
<reference evidence="2 4" key="2">
    <citation type="submission" date="2019-06" db="EMBL/GenBank/DDBJ databases">
        <title>Pseudomonas bimorpha sp. nov. isolated from bovine raw milk and skim milk concentrate.</title>
        <authorList>
            <person name="Hofmann K."/>
            <person name="Huptas C."/>
            <person name="Doll E."/>
            <person name="Scherer S."/>
            <person name="Wenning M."/>
        </authorList>
    </citation>
    <scope>NUCLEOTIDE SEQUENCE [LARGE SCALE GENOMIC DNA]</scope>
    <source>
        <strain evidence="2 4">DSM 17835</strain>
    </source>
</reference>
<dbReference type="Proteomes" id="UP000182858">
    <property type="component" value="Chromosome I"/>
</dbReference>
<dbReference type="EMBL" id="VFET01000014">
    <property type="protein sequence ID" value="TWS03144.1"/>
    <property type="molecule type" value="Genomic_DNA"/>
</dbReference>
<dbReference type="AlphaFoldDB" id="A0A5C5QCS1"/>
<evidence type="ECO:0000313" key="2">
    <source>
        <dbReference type="EMBL" id="TWS03144.1"/>
    </source>
</evidence>
<evidence type="ECO:0000313" key="3">
    <source>
        <dbReference type="Proteomes" id="UP000182858"/>
    </source>
</evidence>
<dbReference type="Proteomes" id="UP000317951">
    <property type="component" value="Unassembled WGS sequence"/>
</dbReference>
<evidence type="ECO:0000313" key="4">
    <source>
        <dbReference type="Proteomes" id="UP000317951"/>
    </source>
</evidence>
<proteinExistence type="predicted"/>
<organism evidence="2 4">
    <name type="scientific">Pseudomonas extremaustralis</name>
    <dbReference type="NCBI Taxonomy" id="359110"/>
    <lineage>
        <taxon>Bacteria</taxon>
        <taxon>Pseudomonadati</taxon>
        <taxon>Pseudomonadota</taxon>
        <taxon>Gammaproteobacteria</taxon>
        <taxon>Pseudomonadales</taxon>
        <taxon>Pseudomonadaceae</taxon>
        <taxon>Pseudomonas</taxon>
    </lineage>
</organism>
<dbReference type="GeneID" id="78552728"/>
<protein>
    <submittedName>
        <fullName evidence="2">DUF2635 domain-containing protein</fullName>
    </submittedName>
</protein>
<reference evidence="1 3" key="1">
    <citation type="submission" date="2016-10" db="EMBL/GenBank/DDBJ databases">
        <authorList>
            <person name="Varghese N."/>
            <person name="Submissions S."/>
        </authorList>
    </citation>
    <scope>NUCLEOTIDE SEQUENCE [LARGE SCALE GENOMIC DNA]</scope>
    <source>
        <strain evidence="1 3">DSM 17835</strain>
    </source>
</reference>
<accession>A0A5C5QCS1</accession>
<dbReference type="RefSeq" id="WP_010564647.1">
    <property type="nucleotide sequence ID" value="NZ_LT629689.1"/>
</dbReference>
<gene>
    <name evidence="2" type="ORF">FIV36_17690</name>
    <name evidence="1" type="ORF">SAMN05216591_1221</name>
</gene>
<name>A0A5C5QCS1_9PSED</name>
<sequence>MRVKAAPGHRVPTEEDPYKYIEDAKTVDVPDTSYYRRRVATGELLTAENTRGGAKQPAQESAE</sequence>
<dbReference type="EMBL" id="LT629689">
    <property type="protein sequence ID" value="SDE86974.1"/>
    <property type="molecule type" value="Genomic_DNA"/>
</dbReference>
<dbReference type="OrthoDB" id="6434547at2"/>